<gene>
    <name evidence="3" type="ORF">BCR44DRAFT_1423049</name>
</gene>
<feature type="compositionally biased region" description="Gly residues" evidence="1">
    <location>
        <begin position="246"/>
        <end position="277"/>
    </location>
</feature>
<evidence type="ECO:0000256" key="1">
    <source>
        <dbReference type="SAM" id="MobiDB-lite"/>
    </source>
</evidence>
<dbReference type="STRING" id="765915.A0A1Y2I691"/>
<evidence type="ECO:0000313" key="4">
    <source>
        <dbReference type="Proteomes" id="UP000193411"/>
    </source>
</evidence>
<accession>A0A1Y2I691</accession>
<feature type="compositionally biased region" description="Pro residues" evidence="1">
    <location>
        <begin position="210"/>
        <end position="221"/>
    </location>
</feature>
<comment type="caution">
    <text evidence="3">The sequence shown here is derived from an EMBL/GenBank/DDBJ whole genome shotgun (WGS) entry which is preliminary data.</text>
</comment>
<feature type="signal peptide" evidence="2">
    <location>
        <begin position="1"/>
        <end position="19"/>
    </location>
</feature>
<keyword evidence="4" id="KW-1185">Reference proteome</keyword>
<sequence>MRSISLLLVLAFSAVLSSATPVELHKRRFGQENPAVLNEIRALSRLPGVPPDGRFDQIAGIITRCKQFGCEQQGVAVARKLAALEKNFNPFAGANAKPAFCGNPAVPASAEIKCIVPVIDPSVQGAADFNTKAQDLLRRAEAGQLNAQQCAGKSVRQQAIDLGLRECVGCDGAGATPPPANGQTPPANPPPQQGGGGGNNNNNNNNNNNKPPPTGTCPPPSTVTVTVTVTAGAGNNAPAPTQPPQMGGGRGNMGNGNGNGNGNGRGNGNNGGNNAGAGGNLQTFPGGILGVVPPQVRNVGGARPFQVILANGQLNGDFVNLGAALNRSCDVFKNLCANVVNSGVGRAQGVSVGDCDAENAKCKAAIRA</sequence>
<feature type="compositionally biased region" description="Pro residues" evidence="1">
    <location>
        <begin position="176"/>
        <end position="192"/>
    </location>
</feature>
<feature type="chain" id="PRO_5010994700" evidence="2">
    <location>
        <begin position="20"/>
        <end position="368"/>
    </location>
</feature>
<reference evidence="3 4" key="1">
    <citation type="submission" date="2016-07" db="EMBL/GenBank/DDBJ databases">
        <title>Pervasive Adenine N6-methylation of Active Genes in Fungi.</title>
        <authorList>
            <consortium name="DOE Joint Genome Institute"/>
            <person name="Mondo S.J."/>
            <person name="Dannebaum R.O."/>
            <person name="Kuo R.C."/>
            <person name="Labutti K."/>
            <person name="Haridas S."/>
            <person name="Kuo A."/>
            <person name="Salamov A."/>
            <person name="Ahrendt S.R."/>
            <person name="Lipzen A."/>
            <person name="Sullivan W."/>
            <person name="Andreopoulos W.B."/>
            <person name="Clum A."/>
            <person name="Lindquist E."/>
            <person name="Daum C."/>
            <person name="Ramamoorthy G.K."/>
            <person name="Gryganskyi A."/>
            <person name="Culley D."/>
            <person name="Magnuson J.K."/>
            <person name="James T.Y."/>
            <person name="O'Malley M.A."/>
            <person name="Stajich J.E."/>
            <person name="Spatafora J.W."/>
            <person name="Visel A."/>
            <person name="Grigoriev I.V."/>
        </authorList>
    </citation>
    <scope>NUCLEOTIDE SEQUENCE [LARGE SCALE GENOMIC DNA]</scope>
    <source>
        <strain evidence="3 4">PL171</strain>
    </source>
</reference>
<dbReference type="AlphaFoldDB" id="A0A1Y2I691"/>
<name>A0A1Y2I691_9FUNG</name>
<dbReference type="OrthoDB" id="2153847at2759"/>
<evidence type="ECO:0000313" key="3">
    <source>
        <dbReference type="EMBL" id="ORZ41551.1"/>
    </source>
</evidence>
<proteinExistence type="predicted"/>
<feature type="region of interest" description="Disordered" evidence="1">
    <location>
        <begin position="175"/>
        <end position="277"/>
    </location>
</feature>
<feature type="compositionally biased region" description="Low complexity" evidence="1">
    <location>
        <begin position="200"/>
        <end position="209"/>
    </location>
</feature>
<keyword evidence="2" id="KW-0732">Signal</keyword>
<evidence type="ECO:0000256" key="2">
    <source>
        <dbReference type="SAM" id="SignalP"/>
    </source>
</evidence>
<feature type="compositionally biased region" description="Low complexity" evidence="1">
    <location>
        <begin position="222"/>
        <end position="237"/>
    </location>
</feature>
<dbReference type="EMBL" id="MCFL01000001">
    <property type="protein sequence ID" value="ORZ41551.1"/>
    <property type="molecule type" value="Genomic_DNA"/>
</dbReference>
<dbReference type="Proteomes" id="UP000193411">
    <property type="component" value="Unassembled WGS sequence"/>
</dbReference>
<organism evidence="3 4">
    <name type="scientific">Catenaria anguillulae PL171</name>
    <dbReference type="NCBI Taxonomy" id="765915"/>
    <lineage>
        <taxon>Eukaryota</taxon>
        <taxon>Fungi</taxon>
        <taxon>Fungi incertae sedis</taxon>
        <taxon>Blastocladiomycota</taxon>
        <taxon>Blastocladiomycetes</taxon>
        <taxon>Blastocladiales</taxon>
        <taxon>Catenariaceae</taxon>
        <taxon>Catenaria</taxon>
    </lineage>
</organism>
<protein>
    <submittedName>
        <fullName evidence="3">Uncharacterized protein</fullName>
    </submittedName>
</protein>